<feature type="transmembrane region" description="Helical" evidence="7">
    <location>
        <begin position="211"/>
        <end position="232"/>
    </location>
</feature>
<evidence type="ECO:0000313" key="9">
    <source>
        <dbReference type="EMBL" id="AFH48899.1"/>
    </source>
</evidence>
<evidence type="ECO:0000256" key="5">
    <source>
        <dbReference type="ARBA" id="ARBA00022989"/>
    </source>
</evidence>
<keyword evidence="10" id="KW-1185">Reference proteome</keyword>
<dbReference type="InterPro" id="IPR000515">
    <property type="entry name" value="MetI-like"/>
</dbReference>
<reference evidence="9 10" key="1">
    <citation type="journal article" date="2012" name="Front. Microbiol.">
        <title>Complete genome of Ignavibacterium album, a metabolically versatile, flagellated, facultative anaerobe from the phylum Chlorobi.</title>
        <authorList>
            <person name="Liu Z."/>
            <person name="Frigaard N.-U."/>
            <person name="Vogl K."/>
            <person name="Iino T."/>
            <person name="Ohkuma M."/>
            <person name="Overmann J."/>
            <person name="Bryant D.A."/>
        </authorList>
    </citation>
    <scope>NUCLEOTIDE SEQUENCE [LARGE SCALE GENOMIC DNA]</scope>
    <source>
        <strain evidence="10">DSM 19864 / JCM 16511 / NBRC 101810 / Mat9-16</strain>
    </source>
</reference>
<protein>
    <submittedName>
        <fullName evidence="9">ABC-type sugar transport system permease subunit</fullName>
    </submittedName>
</protein>
<feature type="transmembrane region" description="Helical" evidence="7">
    <location>
        <begin position="263"/>
        <end position="283"/>
    </location>
</feature>
<dbReference type="AlphaFoldDB" id="I0AIU2"/>
<gene>
    <name evidence="9" type="ordered locus">IALB_1188</name>
</gene>
<dbReference type="PATRIC" id="fig|945713.3.peg.1192"/>
<dbReference type="InterPro" id="IPR051393">
    <property type="entry name" value="ABC_transporter_permease"/>
</dbReference>
<dbReference type="STRING" id="945713.IALB_1188"/>
<organism evidence="9 10">
    <name type="scientific">Ignavibacterium album (strain DSM 19864 / JCM 16511 / NBRC 101810 / Mat9-16)</name>
    <dbReference type="NCBI Taxonomy" id="945713"/>
    <lineage>
        <taxon>Bacteria</taxon>
        <taxon>Pseudomonadati</taxon>
        <taxon>Ignavibacteriota</taxon>
        <taxon>Ignavibacteria</taxon>
        <taxon>Ignavibacteriales</taxon>
        <taxon>Ignavibacteriaceae</taxon>
        <taxon>Ignavibacterium</taxon>
    </lineage>
</organism>
<dbReference type="Pfam" id="PF00528">
    <property type="entry name" value="BPD_transp_1"/>
    <property type="match status" value="1"/>
</dbReference>
<dbReference type="GO" id="GO:0005886">
    <property type="term" value="C:plasma membrane"/>
    <property type="evidence" value="ECO:0007669"/>
    <property type="project" value="UniProtKB-SubCell"/>
</dbReference>
<dbReference type="InterPro" id="IPR035906">
    <property type="entry name" value="MetI-like_sf"/>
</dbReference>
<name>I0AIU2_IGNAJ</name>
<evidence type="ECO:0000259" key="8">
    <source>
        <dbReference type="PROSITE" id="PS50928"/>
    </source>
</evidence>
<evidence type="ECO:0000256" key="7">
    <source>
        <dbReference type="RuleBase" id="RU363032"/>
    </source>
</evidence>
<keyword evidence="6 7" id="KW-0472">Membrane</keyword>
<dbReference type="OrthoDB" id="9776648at2"/>
<dbReference type="PANTHER" id="PTHR30193">
    <property type="entry name" value="ABC TRANSPORTER PERMEASE PROTEIN"/>
    <property type="match status" value="1"/>
</dbReference>
<feature type="transmembrane region" description="Helical" evidence="7">
    <location>
        <begin position="109"/>
        <end position="129"/>
    </location>
</feature>
<evidence type="ECO:0000313" key="10">
    <source>
        <dbReference type="Proteomes" id="UP000007394"/>
    </source>
</evidence>
<dbReference type="eggNOG" id="COG1175">
    <property type="taxonomic scope" value="Bacteria"/>
</dbReference>
<dbReference type="Proteomes" id="UP000007394">
    <property type="component" value="Chromosome"/>
</dbReference>
<dbReference type="EMBL" id="CP003418">
    <property type="protein sequence ID" value="AFH48899.1"/>
    <property type="molecule type" value="Genomic_DNA"/>
</dbReference>
<keyword evidence="2 7" id="KW-0813">Transport</keyword>
<keyword evidence="9" id="KW-0762">Sugar transport</keyword>
<keyword evidence="4 7" id="KW-0812">Transmembrane</keyword>
<sequence length="292" mass="33311">MKSNSLKIVFFFLTPAIGAIFIFFFIPVIAAFIISFTDFDIYTLGDISTLRFIGLDNYSKLLKDELFWTALKNTFYFVLVAGPLSIAVSLSVALLLNSKLTKFKSLFRLAYFLPVVTTLVAVAIVWRFIYHPNFGILNFFLGLLGINPIDWLGDPFWAMPSIIILAVWKNFGYNMIIFIAGLQNIPEELYEAADIEGANAFRKFIHITLPMLAPTTLFVSIITMIGYFQLFAEPYVMTQGGPLNKTLSIVQYMYQEGFRWWNMGYSASIAFILFVIIFIGTIIQFRIQKSQK</sequence>
<evidence type="ECO:0000256" key="2">
    <source>
        <dbReference type="ARBA" id="ARBA00022448"/>
    </source>
</evidence>
<comment type="subcellular location">
    <subcellularLocation>
        <location evidence="1 7">Cell membrane</location>
        <topology evidence="1 7">Multi-pass membrane protein</topology>
    </subcellularLocation>
</comment>
<feature type="transmembrane region" description="Helical" evidence="7">
    <location>
        <begin position="149"/>
        <end position="168"/>
    </location>
</feature>
<dbReference type="PANTHER" id="PTHR30193:SF37">
    <property type="entry name" value="INNER MEMBRANE ABC TRANSPORTER PERMEASE PROTEIN YCJO"/>
    <property type="match status" value="1"/>
</dbReference>
<dbReference type="GO" id="GO:0055085">
    <property type="term" value="P:transmembrane transport"/>
    <property type="evidence" value="ECO:0007669"/>
    <property type="project" value="InterPro"/>
</dbReference>
<dbReference type="KEGG" id="ial:IALB_1188"/>
<proteinExistence type="inferred from homology"/>
<dbReference type="SUPFAM" id="SSF161098">
    <property type="entry name" value="MetI-like"/>
    <property type="match status" value="1"/>
</dbReference>
<keyword evidence="3" id="KW-1003">Cell membrane</keyword>
<dbReference type="HOGENOM" id="CLU_016047_0_2_10"/>
<dbReference type="PROSITE" id="PS50928">
    <property type="entry name" value="ABC_TM1"/>
    <property type="match status" value="1"/>
</dbReference>
<dbReference type="CDD" id="cd06261">
    <property type="entry name" value="TM_PBP2"/>
    <property type="match status" value="1"/>
</dbReference>
<feature type="transmembrane region" description="Helical" evidence="7">
    <location>
        <begin position="75"/>
        <end position="97"/>
    </location>
</feature>
<evidence type="ECO:0000256" key="6">
    <source>
        <dbReference type="ARBA" id="ARBA00023136"/>
    </source>
</evidence>
<evidence type="ECO:0000256" key="3">
    <source>
        <dbReference type="ARBA" id="ARBA00022475"/>
    </source>
</evidence>
<evidence type="ECO:0000256" key="4">
    <source>
        <dbReference type="ARBA" id="ARBA00022692"/>
    </source>
</evidence>
<accession>I0AIU2</accession>
<dbReference type="RefSeq" id="WP_014560054.1">
    <property type="nucleotide sequence ID" value="NC_017464.1"/>
</dbReference>
<keyword evidence="5 7" id="KW-1133">Transmembrane helix</keyword>
<comment type="similarity">
    <text evidence="7">Belongs to the binding-protein-dependent transport system permease family.</text>
</comment>
<dbReference type="Gene3D" id="1.10.3720.10">
    <property type="entry name" value="MetI-like"/>
    <property type="match status" value="1"/>
</dbReference>
<evidence type="ECO:0000256" key="1">
    <source>
        <dbReference type="ARBA" id="ARBA00004651"/>
    </source>
</evidence>
<feature type="transmembrane region" description="Helical" evidence="7">
    <location>
        <begin position="9"/>
        <end position="34"/>
    </location>
</feature>
<feature type="domain" description="ABC transmembrane type-1" evidence="8">
    <location>
        <begin position="71"/>
        <end position="284"/>
    </location>
</feature>